<protein>
    <submittedName>
        <fullName evidence="7">CMGC family protein kinase</fullName>
    </submittedName>
</protein>
<dbReference type="eggNOG" id="KOG0594">
    <property type="taxonomic scope" value="Eukaryota"/>
</dbReference>
<dbReference type="InParanoid" id="A2FM10"/>
<keyword evidence="5" id="KW-0067">ATP-binding</keyword>
<dbReference type="FunFam" id="1.10.510.10:FF:000624">
    <property type="entry name" value="Mitogen-activated protein kinase"/>
    <property type="match status" value="1"/>
</dbReference>
<evidence type="ECO:0000313" key="7">
    <source>
        <dbReference type="EMBL" id="EAX94051.1"/>
    </source>
</evidence>
<evidence type="ECO:0000256" key="3">
    <source>
        <dbReference type="ARBA" id="ARBA00022741"/>
    </source>
</evidence>
<dbReference type="AlphaFoldDB" id="A2FM10"/>
<evidence type="ECO:0000256" key="5">
    <source>
        <dbReference type="ARBA" id="ARBA00022840"/>
    </source>
</evidence>
<dbReference type="VEuPathDB" id="TrichDB:TVAG_150980"/>
<dbReference type="InterPro" id="IPR008271">
    <property type="entry name" value="Ser/Thr_kinase_AS"/>
</dbReference>
<dbReference type="Pfam" id="PF00069">
    <property type="entry name" value="Pkinase"/>
    <property type="match status" value="1"/>
</dbReference>
<reference evidence="7" key="1">
    <citation type="submission" date="2006-10" db="EMBL/GenBank/DDBJ databases">
        <authorList>
            <person name="Amadeo P."/>
            <person name="Zhao Q."/>
            <person name="Wortman J."/>
            <person name="Fraser-Liggett C."/>
            <person name="Carlton J."/>
        </authorList>
    </citation>
    <scope>NUCLEOTIDE SEQUENCE</scope>
    <source>
        <strain evidence="7">G3</strain>
    </source>
</reference>
<dbReference type="GO" id="GO:0004674">
    <property type="term" value="F:protein serine/threonine kinase activity"/>
    <property type="evidence" value="ECO:0007669"/>
    <property type="project" value="UniProtKB-KW"/>
</dbReference>
<evidence type="ECO:0000313" key="8">
    <source>
        <dbReference type="Proteomes" id="UP000001542"/>
    </source>
</evidence>
<dbReference type="EMBL" id="DS113878">
    <property type="protein sequence ID" value="EAX94051.1"/>
    <property type="molecule type" value="Genomic_DNA"/>
</dbReference>
<dbReference type="SMR" id="A2FM10"/>
<reference evidence="7" key="2">
    <citation type="journal article" date="2007" name="Science">
        <title>Draft genome sequence of the sexually transmitted pathogen Trichomonas vaginalis.</title>
        <authorList>
            <person name="Carlton J.M."/>
            <person name="Hirt R.P."/>
            <person name="Silva J.C."/>
            <person name="Delcher A.L."/>
            <person name="Schatz M."/>
            <person name="Zhao Q."/>
            <person name="Wortman J.R."/>
            <person name="Bidwell S.L."/>
            <person name="Alsmark U.C.M."/>
            <person name="Besteiro S."/>
            <person name="Sicheritz-Ponten T."/>
            <person name="Noel C.J."/>
            <person name="Dacks J.B."/>
            <person name="Foster P.G."/>
            <person name="Simillion C."/>
            <person name="Van de Peer Y."/>
            <person name="Miranda-Saavedra D."/>
            <person name="Barton G.J."/>
            <person name="Westrop G.D."/>
            <person name="Mueller S."/>
            <person name="Dessi D."/>
            <person name="Fiori P.L."/>
            <person name="Ren Q."/>
            <person name="Paulsen I."/>
            <person name="Zhang H."/>
            <person name="Bastida-Corcuera F.D."/>
            <person name="Simoes-Barbosa A."/>
            <person name="Brown M.T."/>
            <person name="Hayes R.D."/>
            <person name="Mukherjee M."/>
            <person name="Okumura C.Y."/>
            <person name="Schneider R."/>
            <person name="Smith A.J."/>
            <person name="Vanacova S."/>
            <person name="Villalvazo M."/>
            <person name="Haas B.J."/>
            <person name="Pertea M."/>
            <person name="Feldblyum T.V."/>
            <person name="Utterback T.R."/>
            <person name="Shu C.L."/>
            <person name="Osoegawa K."/>
            <person name="de Jong P.J."/>
            <person name="Hrdy I."/>
            <person name="Horvathova L."/>
            <person name="Zubacova Z."/>
            <person name="Dolezal P."/>
            <person name="Malik S.B."/>
            <person name="Logsdon J.M. Jr."/>
            <person name="Henze K."/>
            <person name="Gupta A."/>
            <person name="Wang C.C."/>
            <person name="Dunne R.L."/>
            <person name="Upcroft J.A."/>
            <person name="Upcroft P."/>
            <person name="White O."/>
            <person name="Salzberg S.L."/>
            <person name="Tang P."/>
            <person name="Chiu C.-H."/>
            <person name="Lee Y.-S."/>
            <person name="Embley T.M."/>
            <person name="Coombs G.H."/>
            <person name="Mottram J.C."/>
            <person name="Tachezy J."/>
            <person name="Fraser-Liggett C.M."/>
            <person name="Johnson P.J."/>
        </authorList>
    </citation>
    <scope>NUCLEOTIDE SEQUENCE [LARGE SCALE GENOMIC DNA]</scope>
    <source>
        <strain evidence="7">G3</strain>
    </source>
</reference>
<dbReference type="SMART" id="SM00220">
    <property type="entry name" value="S_TKc"/>
    <property type="match status" value="1"/>
</dbReference>
<dbReference type="Gene3D" id="1.10.510.10">
    <property type="entry name" value="Transferase(Phosphotransferase) domain 1"/>
    <property type="match status" value="1"/>
</dbReference>
<keyword evidence="8" id="KW-1185">Reference proteome</keyword>
<evidence type="ECO:0000259" key="6">
    <source>
        <dbReference type="PROSITE" id="PS50011"/>
    </source>
</evidence>
<sequence>MLSGPKRYEKTTDLQQGTFGIVYLCKDLLTKKTVVCKESDIDEISAQEIETLKSLKHPNIIQMLDSFKDFMSEFIIMEYGGKDLLQILEDNPKMDIKEIKYITREVLKGVEYIHSMGYIHRDLKSSNILVSETNEIKIIDFGYCRKIKGRPLTPCRFTNQFAPLDCLLGFIDYNEKMDIWGVGCILGHMLAGKLLFEGDSQISVLMNILQVLGTPKAEDWPEMKSIEYFESFQLPEYKSTLDTILPKDVDPQAVDLLLKMLEPSQSKRISAHEALQHPFLAE</sequence>
<evidence type="ECO:0000256" key="4">
    <source>
        <dbReference type="ARBA" id="ARBA00022777"/>
    </source>
</evidence>
<name>A2FM10_TRIV3</name>
<dbReference type="PROSITE" id="PS50011">
    <property type="entry name" value="PROTEIN_KINASE_DOM"/>
    <property type="match status" value="1"/>
</dbReference>
<feature type="domain" description="Protein kinase" evidence="6">
    <location>
        <begin position="8"/>
        <end position="280"/>
    </location>
</feature>
<dbReference type="OrthoDB" id="63265at2759"/>
<proteinExistence type="predicted"/>
<dbReference type="PANTHER" id="PTHR24055">
    <property type="entry name" value="MITOGEN-ACTIVATED PROTEIN KINASE"/>
    <property type="match status" value="1"/>
</dbReference>
<dbReference type="KEGG" id="tva:4751777"/>
<dbReference type="GO" id="GO:0005524">
    <property type="term" value="F:ATP binding"/>
    <property type="evidence" value="ECO:0007669"/>
    <property type="project" value="UniProtKB-KW"/>
</dbReference>
<dbReference type="STRING" id="5722.A2FM10"/>
<dbReference type="PROSITE" id="PS00108">
    <property type="entry name" value="PROTEIN_KINASE_ST"/>
    <property type="match status" value="1"/>
</dbReference>
<dbReference type="InterPro" id="IPR011009">
    <property type="entry name" value="Kinase-like_dom_sf"/>
</dbReference>
<keyword evidence="2" id="KW-0808">Transferase</keyword>
<evidence type="ECO:0000256" key="2">
    <source>
        <dbReference type="ARBA" id="ARBA00022679"/>
    </source>
</evidence>
<accession>A2FM10</accession>
<evidence type="ECO:0000256" key="1">
    <source>
        <dbReference type="ARBA" id="ARBA00022527"/>
    </source>
</evidence>
<dbReference type="RefSeq" id="XP_001306981.1">
    <property type="nucleotide sequence ID" value="XM_001306980.1"/>
</dbReference>
<gene>
    <name evidence="7" type="ORF">TVAG_150980</name>
</gene>
<dbReference type="Proteomes" id="UP000001542">
    <property type="component" value="Unassembled WGS sequence"/>
</dbReference>
<dbReference type="Gene3D" id="3.30.200.20">
    <property type="entry name" value="Phosphorylase Kinase, domain 1"/>
    <property type="match status" value="1"/>
</dbReference>
<dbReference type="InterPro" id="IPR050117">
    <property type="entry name" value="MAPK"/>
</dbReference>
<keyword evidence="3" id="KW-0547">Nucleotide-binding</keyword>
<dbReference type="SUPFAM" id="SSF56112">
    <property type="entry name" value="Protein kinase-like (PK-like)"/>
    <property type="match status" value="1"/>
</dbReference>
<dbReference type="InterPro" id="IPR000719">
    <property type="entry name" value="Prot_kinase_dom"/>
</dbReference>
<dbReference type="VEuPathDB" id="TrichDB:TVAGG3_0165880"/>
<keyword evidence="1" id="KW-0723">Serine/threonine-protein kinase</keyword>
<organism evidence="7 8">
    <name type="scientific">Trichomonas vaginalis (strain ATCC PRA-98 / G3)</name>
    <dbReference type="NCBI Taxonomy" id="412133"/>
    <lineage>
        <taxon>Eukaryota</taxon>
        <taxon>Metamonada</taxon>
        <taxon>Parabasalia</taxon>
        <taxon>Trichomonadida</taxon>
        <taxon>Trichomonadidae</taxon>
        <taxon>Trichomonas</taxon>
    </lineage>
</organism>
<keyword evidence="4 7" id="KW-0418">Kinase</keyword>